<organism evidence="1 2">
    <name type="scientific">Luteibacter pinisoli</name>
    <dbReference type="NCBI Taxonomy" id="2589080"/>
    <lineage>
        <taxon>Bacteria</taxon>
        <taxon>Pseudomonadati</taxon>
        <taxon>Pseudomonadota</taxon>
        <taxon>Gammaproteobacteria</taxon>
        <taxon>Lysobacterales</taxon>
        <taxon>Rhodanobacteraceae</taxon>
        <taxon>Luteibacter</taxon>
    </lineage>
</organism>
<dbReference type="AlphaFoldDB" id="A0A4Y5ZA27"/>
<dbReference type="RefSeq" id="WP_139984999.1">
    <property type="nucleotide sequence ID" value="NZ_CP041046.1"/>
</dbReference>
<evidence type="ECO:0000313" key="2">
    <source>
        <dbReference type="Proteomes" id="UP000316093"/>
    </source>
</evidence>
<evidence type="ECO:0000313" key="1">
    <source>
        <dbReference type="EMBL" id="QDE41075.1"/>
    </source>
</evidence>
<proteinExistence type="predicted"/>
<dbReference type="KEGG" id="lpy:FIV34_18625"/>
<reference evidence="1 2" key="1">
    <citation type="submission" date="2019-06" db="EMBL/GenBank/DDBJ databases">
        <title>A complete genome sequence for Luteibacter pinisoli MAH-14.</title>
        <authorList>
            <person name="Baltrus D.A."/>
        </authorList>
    </citation>
    <scope>NUCLEOTIDE SEQUENCE [LARGE SCALE GENOMIC DNA]</scope>
    <source>
        <strain evidence="1 2">MAH-14</strain>
    </source>
</reference>
<sequence length="119" mass="13243">MTHADVKKELAALVDWRLAFPGFVFRAVDFRFAYFFETPWTGRFDVGAELDRLLLDDDASDAIVSVEHAGDGTFDNERAAAIATRRPFFRNTGAGVSRVGSNLARANRCRCGFIELDPP</sequence>
<dbReference type="EMBL" id="CP041046">
    <property type="protein sequence ID" value="QDE41075.1"/>
    <property type="molecule type" value="Genomic_DNA"/>
</dbReference>
<dbReference type="Proteomes" id="UP000316093">
    <property type="component" value="Chromosome"/>
</dbReference>
<name>A0A4Y5ZA27_9GAMM</name>
<keyword evidence="2" id="KW-1185">Reference proteome</keyword>
<protein>
    <submittedName>
        <fullName evidence="1">Uncharacterized protein</fullName>
    </submittedName>
</protein>
<gene>
    <name evidence="1" type="ORF">FIV34_18625</name>
</gene>
<accession>A0A4Y5ZA27</accession>